<accession>A0A3D9KXG7</accession>
<protein>
    <submittedName>
        <fullName evidence="3">Methyltransferase family protein</fullName>
    </submittedName>
</protein>
<dbReference type="SUPFAM" id="SSF53335">
    <property type="entry name" value="S-adenosyl-L-methionine-dependent methyltransferases"/>
    <property type="match status" value="1"/>
</dbReference>
<dbReference type="Gene3D" id="3.40.50.150">
    <property type="entry name" value="Vaccinia Virus protein VP39"/>
    <property type="match status" value="1"/>
</dbReference>
<dbReference type="InterPro" id="IPR029063">
    <property type="entry name" value="SAM-dependent_MTases_sf"/>
</dbReference>
<dbReference type="Pfam" id="PF08241">
    <property type="entry name" value="Methyltransf_11"/>
    <property type="match status" value="1"/>
</dbReference>
<comment type="caution">
    <text evidence="3">The sequence shown here is derived from an EMBL/GenBank/DDBJ whole genome shotgun (WGS) entry which is preliminary data.</text>
</comment>
<dbReference type="InterPro" id="IPR050447">
    <property type="entry name" value="Erg6_SMT_methyltransf"/>
</dbReference>
<evidence type="ECO:0000259" key="2">
    <source>
        <dbReference type="Pfam" id="PF08241"/>
    </source>
</evidence>
<sequence length="298" mass="34635">MIKAFFKTYTPANILREVYYNYLLPKKHSDKVGAFYDQHHEAFLEVYGELIQAFRTHDIADILTYELKQIGITQEMTVLDAGCGVGKPARFFASKSGATIHGISVSKKQIAAAKQLSKDAENLHFEVLDYHEVDKYFPSASFDRVYFLESFGHSTSKKQLLDAVWNVLKPGGEVYIKDLFRRIAPESKDQRKIDREIERINSHYHYDVADLNKLMDIARKQGFVIKFIQTLDIPLDQFEDLTISNKFQELTGICPIHDFSKYVFPVDFFEVMLYKPAFNMEEAKDRYFLQNLLHQKNS</sequence>
<evidence type="ECO:0000256" key="1">
    <source>
        <dbReference type="ARBA" id="ARBA00022679"/>
    </source>
</evidence>
<gene>
    <name evidence="3" type="ORF">C7460_13121</name>
</gene>
<dbReference type="Proteomes" id="UP000256779">
    <property type="component" value="Unassembled WGS sequence"/>
</dbReference>
<dbReference type="CDD" id="cd02440">
    <property type="entry name" value="AdoMet_MTases"/>
    <property type="match status" value="1"/>
</dbReference>
<keyword evidence="3" id="KW-0489">Methyltransferase</keyword>
<dbReference type="PANTHER" id="PTHR44068">
    <property type="entry name" value="ZGC:194242"/>
    <property type="match status" value="1"/>
</dbReference>
<dbReference type="PANTHER" id="PTHR44068:SF11">
    <property type="entry name" value="GERANYL DIPHOSPHATE 2-C-METHYLTRANSFERASE"/>
    <property type="match status" value="1"/>
</dbReference>
<dbReference type="GO" id="GO:0032259">
    <property type="term" value="P:methylation"/>
    <property type="evidence" value="ECO:0007669"/>
    <property type="project" value="UniProtKB-KW"/>
</dbReference>
<evidence type="ECO:0000313" key="4">
    <source>
        <dbReference type="Proteomes" id="UP000256779"/>
    </source>
</evidence>
<dbReference type="InterPro" id="IPR013216">
    <property type="entry name" value="Methyltransf_11"/>
</dbReference>
<dbReference type="EMBL" id="QREG01000031">
    <property type="protein sequence ID" value="RED92307.1"/>
    <property type="molecule type" value="Genomic_DNA"/>
</dbReference>
<organism evidence="3 4">
    <name type="scientific">Marinoscillum furvescens DSM 4134</name>
    <dbReference type="NCBI Taxonomy" id="1122208"/>
    <lineage>
        <taxon>Bacteria</taxon>
        <taxon>Pseudomonadati</taxon>
        <taxon>Bacteroidota</taxon>
        <taxon>Cytophagia</taxon>
        <taxon>Cytophagales</taxon>
        <taxon>Reichenbachiellaceae</taxon>
        <taxon>Marinoscillum</taxon>
    </lineage>
</organism>
<keyword evidence="4" id="KW-1185">Reference proteome</keyword>
<proteinExistence type="predicted"/>
<evidence type="ECO:0000313" key="3">
    <source>
        <dbReference type="EMBL" id="RED92307.1"/>
    </source>
</evidence>
<dbReference type="AlphaFoldDB" id="A0A3D9KXG7"/>
<dbReference type="RefSeq" id="WP_115870263.1">
    <property type="nucleotide sequence ID" value="NZ_QREG01000031.1"/>
</dbReference>
<reference evidence="3 4" key="1">
    <citation type="submission" date="2018-07" db="EMBL/GenBank/DDBJ databases">
        <title>Genomic Encyclopedia of Type Strains, Phase IV (KMG-IV): sequencing the most valuable type-strain genomes for metagenomic binning, comparative biology and taxonomic classification.</title>
        <authorList>
            <person name="Goeker M."/>
        </authorList>
    </citation>
    <scope>NUCLEOTIDE SEQUENCE [LARGE SCALE GENOMIC DNA]</scope>
    <source>
        <strain evidence="3 4">DSM 4134</strain>
    </source>
</reference>
<name>A0A3D9KXG7_MARFU</name>
<keyword evidence="1 3" id="KW-0808">Transferase</keyword>
<dbReference type="OrthoDB" id="9770553at2"/>
<feature type="domain" description="Methyltransferase type 11" evidence="2">
    <location>
        <begin position="79"/>
        <end position="176"/>
    </location>
</feature>
<dbReference type="GO" id="GO:0008757">
    <property type="term" value="F:S-adenosylmethionine-dependent methyltransferase activity"/>
    <property type="evidence" value="ECO:0007669"/>
    <property type="project" value="InterPro"/>
</dbReference>